<organism evidence="3 4">
    <name type="scientific">Streptomyces boncukensis</name>
    <dbReference type="NCBI Taxonomy" id="2711219"/>
    <lineage>
        <taxon>Bacteria</taxon>
        <taxon>Bacillati</taxon>
        <taxon>Actinomycetota</taxon>
        <taxon>Actinomycetes</taxon>
        <taxon>Kitasatosporales</taxon>
        <taxon>Streptomycetaceae</taxon>
        <taxon>Streptomyces</taxon>
    </lineage>
</organism>
<protein>
    <submittedName>
        <fullName evidence="3">Tyrosine-type recombinase/integrase</fullName>
    </submittedName>
</protein>
<name>A0A6G4WXI6_9ACTN</name>
<dbReference type="InterPro" id="IPR050090">
    <property type="entry name" value="Tyrosine_recombinase_XerCD"/>
</dbReference>
<keyword evidence="4" id="KW-1185">Reference proteome</keyword>
<dbReference type="Gene3D" id="1.10.443.10">
    <property type="entry name" value="Intergrase catalytic core"/>
    <property type="match status" value="1"/>
</dbReference>
<dbReference type="AlphaFoldDB" id="A0A6G4WXI6"/>
<comment type="caution">
    <text evidence="3">The sequence shown here is derived from an EMBL/GenBank/DDBJ whole genome shotgun (WGS) entry which is preliminary data.</text>
</comment>
<sequence>MAFSYEVSFWEIRERKGRRKPFEVRWVVNGNGKSESFLKKGLAKGRLSELISAAGKGEPFDEETGLPRSELRTKLQKVTWYQHTRDFIEKRWDDTPGKSRKNFADALATITPALVTSEAGRPDARVLRRALYSWAYNKQQQIKEPVPREEWRQALDWIEKHSVSITELEDAQVLRKALDALGKKLDGKAAAGRTARRKRACLSDVLGMAAEAKYFSTAVNPLKSVTWTAPRTAEEVDPEAVANPRQVRRLLDAVREQSSRGRHLEAFFGCLYFAGMRPAEAIHLKVAQCTLPDEDCWGILVLRGGTVRPGRNWTDDGRAHEDRSLKWRAEEDSRPIPIPPALVRLLRAHISEHGVAPDGRLFRTSRGGLVQESGYGEVWAKAREKALAPEEAASPLARRPYDLRHAGISFWLSSNVDPAEVARRAGHSLNVLFRVYAKVLHQSQERANRRIDAALEEWGMEAS</sequence>
<feature type="domain" description="Tyr recombinase" evidence="2">
    <location>
        <begin position="236"/>
        <end position="449"/>
    </location>
</feature>
<dbReference type="InterPro" id="IPR013762">
    <property type="entry name" value="Integrase-like_cat_sf"/>
</dbReference>
<accession>A0A6G4WXI6</accession>
<gene>
    <name evidence="3" type="ORF">G5C65_13450</name>
</gene>
<dbReference type="SUPFAM" id="SSF56349">
    <property type="entry name" value="DNA breaking-rejoining enzymes"/>
    <property type="match status" value="1"/>
</dbReference>
<keyword evidence="1" id="KW-0233">DNA recombination</keyword>
<dbReference type="PROSITE" id="PS51898">
    <property type="entry name" value="TYR_RECOMBINASE"/>
    <property type="match status" value="1"/>
</dbReference>
<proteinExistence type="predicted"/>
<dbReference type="Proteomes" id="UP000477722">
    <property type="component" value="Unassembled WGS sequence"/>
</dbReference>
<dbReference type="InterPro" id="IPR002104">
    <property type="entry name" value="Integrase_catalytic"/>
</dbReference>
<dbReference type="RefSeq" id="WP_165299032.1">
    <property type="nucleotide sequence ID" value="NZ_JAAKZZ010000110.1"/>
</dbReference>
<dbReference type="InterPro" id="IPR011010">
    <property type="entry name" value="DNA_brk_join_enz"/>
</dbReference>
<dbReference type="PANTHER" id="PTHR30349">
    <property type="entry name" value="PHAGE INTEGRASE-RELATED"/>
    <property type="match status" value="1"/>
</dbReference>
<evidence type="ECO:0000313" key="3">
    <source>
        <dbReference type="EMBL" id="NGO69340.1"/>
    </source>
</evidence>
<evidence type="ECO:0000256" key="1">
    <source>
        <dbReference type="ARBA" id="ARBA00023172"/>
    </source>
</evidence>
<evidence type="ECO:0000313" key="4">
    <source>
        <dbReference type="Proteomes" id="UP000477722"/>
    </source>
</evidence>
<dbReference type="GO" id="GO:0015074">
    <property type="term" value="P:DNA integration"/>
    <property type="evidence" value="ECO:0007669"/>
    <property type="project" value="InterPro"/>
</dbReference>
<dbReference type="GO" id="GO:0003677">
    <property type="term" value="F:DNA binding"/>
    <property type="evidence" value="ECO:0007669"/>
    <property type="project" value="InterPro"/>
</dbReference>
<dbReference type="PANTHER" id="PTHR30349:SF64">
    <property type="entry name" value="PROPHAGE INTEGRASE INTD-RELATED"/>
    <property type="match status" value="1"/>
</dbReference>
<evidence type="ECO:0000259" key="2">
    <source>
        <dbReference type="PROSITE" id="PS51898"/>
    </source>
</evidence>
<dbReference type="EMBL" id="JAAKZZ010000110">
    <property type="protein sequence ID" value="NGO69340.1"/>
    <property type="molecule type" value="Genomic_DNA"/>
</dbReference>
<dbReference type="GO" id="GO:0006310">
    <property type="term" value="P:DNA recombination"/>
    <property type="evidence" value="ECO:0007669"/>
    <property type="project" value="UniProtKB-KW"/>
</dbReference>
<reference evidence="3 4" key="1">
    <citation type="submission" date="2020-02" db="EMBL/GenBank/DDBJ databases">
        <title>Whole-genome analyses of novel actinobacteria.</title>
        <authorList>
            <person name="Sahin N."/>
            <person name="Tatar D."/>
        </authorList>
    </citation>
    <scope>NUCLEOTIDE SEQUENCE [LARGE SCALE GENOMIC DNA]</scope>
    <source>
        <strain evidence="3 4">SB3404</strain>
    </source>
</reference>